<dbReference type="GO" id="GO:0035556">
    <property type="term" value="P:intracellular signal transduction"/>
    <property type="evidence" value="ECO:0007669"/>
    <property type="project" value="TreeGrafter"/>
</dbReference>
<dbReference type="Pfam" id="PF00069">
    <property type="entry name" value="Pkinase"/>
    <property type="match status" value="1"/>
</dbReference>
<dbReference type="FunFam" id="3.30.200.20:FF:000346">
    <property type="entry name" value="PAS domain-containing serine/threonine-protein kinase"/>
    <property type="match status" value="1"/>
</dbReference>
<dbReference type="EC" id="2.7.11.1" evidence="4"/>
<evidence type="ECO:0000256" key="8">
    <source>
        <dbReference type="ARBA" id="ARBA00022679"/>
    </source>
</evidence>
<protein>
    <recommendedName>
        <fullName evidence="19">PAS domain-containing serine/threonine-protein kinase</fullName>
        <ecNumber evidence="4">2.7.11.1</ecNumber>
    </recommendedName>
</protein>
<dbReference type="GO" id="GO:0004674">
    <property type="term" value="F:protein serine/threonine kinase activity"/>
    <property type="evidence" value="ECO:0007669"/>
    <property type="project" value="UniProtKB-KW"/>
</dbReference>
<feature type="region of interest" description="Disordered" evidence="21">
    <location>
        <begin position="309"/>
        <end position="339"/>
    </location>
</feature>
<dbReference type="GO" id="GO:0005829">
    <property type="term" value="C:cytosol"/>
    <property type="evidence" value="ECO:0007669"/>
    <property type="project" value="TreeGrafter"/>
</dbReference>
<comment type="catalytic activity">
    <reaction evidence="16">
        <text>L-threonyl-[protein] + ATP = O-phospho-L-threonyl-[protein] + ADP + H(+)</text>
        <dbReference type="Rhea" id="RHEA:46608"/>
        <dbReference type="Rhea" id="RHEA-COMP:11060"/>
        <dbReference type="Rhea" id="RHEA-COMP:11605"/>
        <dbReference type="ChEBI" id="CHEBI:15378"/>
        <dbReference type="ChEBI" id="CHEBI:30013"/>
        <dbReference type="ChEBI" id="CHEBI:30616"/>
        <dbReference type="ChEBI" id="CHEBI:61977"/>
        <dbReference type="ChEBI" id="CHEBI:456216"/>
        <dbReference type="EC" id="2.7.11.1"/>
    </reaction>
</comment>
<comment type="subcellular location">
    <subcellularLocation>
        <location evidence="2">Cytoplasm</location>
    </subcellularLocation>
    <subcellularLocation>
        <location evidence="1">Nucleus</location>
    </subcellularLocation>
</comment>
<evidence type="ECO:0000256" key="11">
    <source>
        <dbReference type="ARBA" id="ARBA00022777"/>
    </source>
</evidence>
<evidence type="ECO:0000256" key="3">
    <source>
        <dbReference type="ARBA" id="ARBA00006692"/>
    </source>
</evidence>
<evidence type="ECO:0000256" key="12">
    <source>
        <dbReference type="ARBA" id="ARBA00022840"/>
    </source>
</evidence>
<dbReference type="OrthoDB" id="10252171at2759"/>
<evidence type="ECO:0000259" key="22">
    <source>
        <dbReference type="PROSITE" id="PS50011"/>
    </source>
</evidence>
<evidence type="ECO:0000256" key="17">
    <source>
        <dbReference type="ARBA" id="ARBA00048679"/>
    </source>
</evidence>
<keyword evidence="12 20" id="KW-0067">ATP-binding</keyword>
<dbReference type="InterPro" id="IPR011009">
    <property type="entry name" value="Kinase-like_dom_sf"/>
</dbReference>
<keyword evidence="5" id="KW-0963">Cytoplasm</keyword>
<evidence type="ECO:0000313" key="24">
    <source>
        <dbReference type="Proteomes" id="UP000281406"/>
    </source>
</evidence>
<dbReference type="FunFam" id="3.30.450.20:FF:000059">
    <property type="entry name" value="PAS domain containing serine/threonine kinase"/>
    <property type="match status" value="1"/>
</dbReference>
<evidence type="ECO:0000256" key="9">
    <source>
        <dbReference type="ARBA" id="ARBA00022737"/>
    </source>
</evidence>
<dbReference type="Proteomes" id="UP000281406">
    <property type="component" value="Unassembled WGS sequence"/>
</dbReference>
<evidence type="ECO:0000256" key="19">
    <source>
        <dbReference type="ARBA" id="ARBA00071822"/>
    </source>
</evidence>
<dbReference type="PROSITE" id="PS00108">
    <property type="entry name" value="PROTEIN_KINASE_ST"/>
    <property type="match status" value="1"/>
</dbReference>
<dbReference type="SUPFAM" id="SSF56112">
    <property type="entry name" value="Protein kinase-like (PK-like)"/>
    <property type="match status" value="1"/>
</dbReference>
<feature type="binding site" evidence="20">
    <location>
        <position position="952"/>
    </location>
    <ligand>
        <name>ATP</name>
        <dbReference type="ChEBI" id="CHEBI:30616"/>
    </ligand>
</feature>
<feature type="region of interest" description="Disordered" evidence="21">
    <location>
        <begin position="1210"/>
        <end position="1234"/>
    </location>
</feature>
<dbReference type="Gene3D" id="3.30.450.20">
    <property type="entry name" value="PAS domain"/>
    <property type="match status" value="1"/>
</dbReference>
<keyword evidence="11 23" id="KW-0418">Kinase</keyword>
<keyword evidence="9" id="KW-0677">Repeat</keyword>
<dbReference type="Gene3D" id="1.10.510.10">
    <property type="entry name" value="Transferase(Phosphotransferase) domain 1"/>
    <property type="match status" value="1"/>
</dbReference>
<evidence type="ECO:0000313" key="23">
    <source>
        <dbReference type="EMBL" id="ROL52074.1"/>
    </source>
</evidence>
<proteinExistence type="inferred from homology"/>
<keyword evidence="13" id="KW-0007">Acetylation</keyword>
<evidence type="ECO:0000256" key="18">
    <source>
        <dbReference type="ARBA" id="ARBA00053825"/>
    </source>
</evidence>
<evidence type="ECO:0000256" key="16">
    <source>
        <dbReference type="ARBA" id="ARBA00047899"/>
    </source>
</evidence>
<evidence type="ECO:0000256" key="15">
    <source>
        <dbReference type="ARBA" id="ARBA00023242"/>
    </source>
</evidence>
<dbReference type="Gene3D" id="3.30.200.20">
    <property type="entry name" value="Phosphorylase Kinase, domain 1"/>
    <property type="match status" value="1"/>
</dbReference>
<keyword evidence="15" id="KW-0539">Nucleus</keyword>
<feature type="domain" description="Protein kinase" evidence="22">
    <location>
        <begin position="919"/>
        <end position="1171"/>
    </location>
</feature>
<feature type="region of interest" description="Disordered" evidence="21">
    <location>
        <begin position="499"/>
        <end position="520"/>
    </location>
</feature>
<dbReference type="InterPro" id="IPR000014">
    <property type="entry name" value="PAS"/>
</dbReference>
<name>A0A3N0Z1Q1_ANAGA</name>
<keyword evidence="24" id="KW-1185">Reference proteome</keyword>
<dbReference type="SMART" id="SM00220">
    <property type="entry name" value="S_TKc"/>
    <property type="match status" value="1"/>
</dbReference>
<evidence type="ECO:0000256" key="4">
    <source>
        <dbReference type="ARBA" id="ARBA00012513"/>
    </source>
</evidence>
<feature type="compositionally biased region" description="Polar residues" evidence="21">
    <location>
        <begin position="504"/>
        <end position="516"/>
    </location>
</feature>
<dbReference type="GO" id="GO:0008289">
    <property type="term" value="F:lipid binding"/>
    <property type="evidence" value="ECO:0007669"/>
    <property type="project" value="UniProtKB-KW"/>
</dbReference>
<comment type="similarity">
    <text evidence="3">Belongs to the protein kinase superfamily. CAMK Ser/Thr protein kinase family.</text>
</comment>
<dbReference type="FunFam" id="1.10.510.10:FF:000351">
    <property type="entry name" value="PAS domain-containing serine/threonine-protein kinase"/>
    <property type="match status" value="1"/>
</dbReference>
<evidence type="ECO:0000256" key="21">
    <source>
        <dbReference type="SAM" id="MobiDB-lite"/>
    </source>
</evidence>
<evidence type="ECO:0000256" key="6">
    <source>
        <dbReference type="ARBA" id="ARBA00022527"/>
    </source>
</evidence>
<dbReference type="PANTHER" id="PTHR24346">
    <property type="entry name" value="MAP/MICROTUBULE AFFINITY-REGULATING KINASE"/>
    <property type="match status" value="1"/>
</dbReference>
<evidence type="ECO:0000256" key="7">
    <source>
        <dbReference type="ARBA" id="ARBA00022553"/>
    </source>
</evidence>
<evidence type="ECO:0000256" key="10">
    <source>
        <dbReference type="ARBA" id="ARBA00022741"/>
    </source>
</evidence>
<evidence type="ECO:0000256" key="13">
    <source>
        <dbReference type="ARBA" id="ARBA00022990"/>
    </source>
</evidence>
<evidence type="ECO:0000256" key="14">
    <source>
        <dbReference type="ARBA" id="ARBA00023121"/>
    </source>
</evidence>
<dbReference type="AlphaFoldDB" id="A0A3N0Z1Q1"/>
<dbReference type="PROSITE" id="PS00107">
    <property type="entry name" value="PROTEIN_KINASE_ATP"/>
    <property type="match status" value="1"/>
</dbReference>
<evidence type="ECO:0000256" key="20">
    <source>
        <dbReference type="PROSITE-ProRule" id="PRU10141"/>
    </source>
</evidence>
<dbReference type="PROSITE" id="PS50011">
    <property type="entry name" value="PROTEIN_KINASE_DOM"/>
    <property type="match status" value="1"/>
</dbReference>
<keyword evidence="8" id="KW-0808">Transferase</keyword>
<dbReference type="PANTHER" id="PTHR24346:SF51">
    <property type="entry name" value="PAS DOMAIN-CONTAINING SERINE_THREONINE-PROTEIN KINASE"/>
    <property type="match status" value="1"/>
</dbReference>
<dbReference type="GO" id="GO:0005524">
    <property type="term" value="F:ATP binding"/>
    <property type="evidence" value="ECO:0007669"/>
    <property type="project" value="UniProtKB-UniRule"/>
</dbReference>
<feature type="region of interest" description="Disordered" evidence="21">
    <location>
        <begin position="736"/>
        <end position="760"/>
    </location>
</feature>
<dbReference type="GO" id="GO:0045719">
    <property type="term" value="P:negative regulation of glycogen biosynthetic process"/>
    <property type="evidence" value="ECO:0007669"/>
    <property type="project" value="TreeGrafter"/>
</dbReference>
<dbReference type="EMBL" id="RJVU01017609">
    <property type="protein sequence ID" value="ROL52074.1"/>
    <property type="molecule type" value="Genomic_DNA"/>
</dbReference>
<comment type="function">
    <text evidence="18">Serine/threonine-protein kinase involved in energy homeostasis and protein translation. Phosphorylates EEF1A1, GYS1, PDX1 and RPS6. Probably plays a role under changing environmental conditions (oxygen, glucose, nutrition), rather than under standard conditions. Acts as a sensor involved in energy homeostasis: regulates glycogen synthase synthesis by mediating phosphorylation of GYS1, leading to GYS1 inactivation. May be involved in glucose-stimulated insulin production in pancreas and regulation of glucagon secretion by glucose in alpha cells; however such data require additional evidences. May play a role in regulation of protein translation by phosphorylating EEF1A1, leading to increase translation efficiency. May also participate in respiratory regulation.</text>
</comment>
<evidence type="ECO:0000256" key="2">
    <source>
        <dbReference type="ARBA" id="ARBA00004496"/>
    </source>
</evidence>
<feature type="compositionally biased region" description="Low complexity" evidence="21">
    <location>
        <begin position="412"/>
        <end position="422"/>
    </location>
</feature>
<dbReference type="InterPro" id="IPR017441">
    <property type="entry name" value="Protein_kinase_ATP_BS"/>
</dbReference>
<feature type="region of interest" description="Disordered" evidence="21">
    <location>
        <begin position="405"/>
        <end position="429"/>
    </location>
</feature>
<dbReference type="Pfam" id="PF13426">
    <property type="entry name" value="PAS_9"/>
    <property type="match status" value="2"/>
</dbReference>
<keyword evidence="6" id="KW-0723">Serine/threonine-protein kinase</keyword>
<dbReference type="InterPro" id="IPR000719">
    <property type="entry name" value="Prot_kinase_dom"/>
</dbReference>
<comment type="catalytic activity">
    <reaction evidence="17">
        <text>L-seryl-[protein] + ATP = O-phospho-L-seryl-[protein] + ADP + H(+)</text>
        <dbReference type="Rhea" id="RHEA:17989"/>
        <dbReference type="Rhea" id="RHEA-COMP:9863"/>
        <dbReference type="Rhea" id="RHEA-COMP:11604"/>
        <dbReference type="ChEBI" id="CHEBI:15378"/>
        <dbReference type="ChEBI" id="CHEBI:29999"/>
        <dbReference type="ChEBI" id="CHEBI:30616"/>
        <dbReference type="ChEBI" id="CHEBI:83421"/>
        <dbReference type="ChEBI" id="CHEBI:456216"/>
        <dbReference type="EC" id="2.7.11.1"/>
    </reaction>
</comment>
<organism evidence="23 24">
    <name type="scientific">Anabarilius grahami</name>
    <name type="common">Kanglang fish</name>
    <name type="synonym">Barilius grahami</name>
    <dbReference type="NCBI Taxonomy" id="495550"/>
    <lineage>
        <taxon>Eukaryota</taxon>
        <taxon>Metazoa</taxon>
        <taxon>Chordata</taxon>
        <taxon>Craniata</taxon>
        <taxon>Vertebrata</taxon>
        <taxon>Euteleostomi</taxon>
        <taxon>Actinopterygii</taxon>
        <taxon>Neopterygii</taxon>
        <taxon>Teleostei</taxon>
        <taxon>Ostariophysi</taxon>
        <taxon>Cypriniformes</taxon>
        <taxon>Xenocyprididae</taxon>
        <taxon>Xenocypridinae</taxon>
        <taxon>Xenocypridinae incertae sedis</taxon>
        <taxon>Anabarilius</taxon>
    </lineage>
</organism>
<comment type="caution">
    <text evidence="23">The sequence shown here is derived from an EMBL/GenBank/DDBJ whole genome shotgun (WGS) entry which is preliminary data.</text>
</comment>
<dbReference type="InterPro" id="IPR008271">
    <property type="entry name" value="Ser/Thr_kinase_AS"/>
</dbReference>
<feature type="compositionally biased region" description="Polar residues" evidence="21">
    <location>
        <begin position="321"/>
        <end position="336"/>
    </location>
</feature>
<dbReference type="GO" id="GO:0005634">
    <property type="term" value="C:nucleus"/>
    <property type="evidence" value="ECO:0007669"/>
    <property type="project" value="UniProtKB-SubCell"/>
</dbReference>
<sequence>MWLMHGRRSSPRGDSVCVADGDSSISSLMKSDSFCMNQSFLSARNCTLTRMDTSGDSHVGSSVATRNLQISDLHCFQPVPPLSNQGSPVLENSLLRQLICIAPEKRGTALTINPNKAVLSINCTTSQVLDANEHACKLFECAYSDLIGRKLTALLRANQMLEEALKEETLDSDGNLVAISAKVMTAVSLTGAEFPVSVWLRLPEQQQILELLLERVERITAHVTFTQNGGILSCDATFAHLYGYHDAEEMTGMSIMSLMPSLQIPFNCRTTPKVLRVQRLCVKARSGLVVPACVRLQAAVSCGRSPLQMNGSVHPKPSDGSLLSSRQPNRTPSGDKSGTGGVLYSGSVCVFAPSSCLLTLLPNGTIHSLNNPFSSLLLGYNSSQLLGKNVTYLIPAFYERVRAADRSDHPASHPQDTSSPSDSHTDPCRCSASVNCPPADVLTLSTDMLSTKEDQQETCNPNTVLAGDSVMVHLAVRRRAGLGKGKRIFTGTNTKLEKEGSVPSAMTSSAVTSTPRNGLDDTTELCEQIVDVTTQVSESDSANSTTALLQTFALVESLEVHKTCLSAAVSAQCGPSEQLFAGRDASKAPNSDCKEAPVKSCDSVPHPEPHAQACRCSEQAQLLDSSFEVISLGSGSSSGFCEQLVGGSGPEKIDESQQGRQLMESGSTFLDLNSNGDVIVHAMSEMDLNDSIEIPNAPADLNHSLTSCDTAELLRTPSPFIVESDPETEAHICPEQEATRGTAPSPKEQERQTSPQKTIEQLPKNHLNRVLEQWNSFSEHAVGRVLDFRRGSGGMLLPGDTPATSTPKKVKVNSSIPEGRIHVTCYNRDGTPIEVQCDVRWVSLSSGSFLVCLWLSGSHLLLHHQEALQSTMSPTVRTGAPEQEAFACSLAEAIRSDPLHSSVDLEQSGACEGQFEEDYRPLRSIGKGAFGFVWLASRRIDGQEVVVKFIRKSAVVTECWVDDPDLGRVTQEVAILARLQHPNIVKVLEVFENEGFFQMVMEKHGDGLDLFEFIDMQPRLDEPLASYIFRQLVAALSYLRCKRVLHRDIKDENIIINSNFHIRLIDFGSAALLEPGKLFYVFCGTLEYCSPEVLQGNPYEGPELEMWSLGVLLYTLLFSENPFCSVEETLQARLNPPCRISTELYALLAGLLHPEVDQRTTLEELLDSQWIQQPINLAEYSWGEVFPSSNEHVESNSSCVHRADILYLDPENNLNTSEDTPLEDEDEEDEEQRRTMAALQSELLKYLTDE</sequence>
<keyword evidence="7" id="KW-0597">Phosphoprotein</keyword>
<feature type="compositionally biased region" description="Acidic residues" evidence="21">
    <location>
        <begin position="1220"/>
        <end position="1230"/>
    </location>
</feature>
<keyword evidence="10 20" id="KW-0547">Nucleotide-binding</keyword>
<reference evidence="23 24" key="1">
    <citation type="submission" date="2018-10" db="EMBL/GenBank/DDBJ databases">
        <title>Genome assembly for a Yunnan-Guizhou Plateau 3E fish, Anabarilius grahami (Regan), and its evolutionary and genetic applications.</title>
        <authorList>
            <person name="Jiang W."/>
        </authorList>
    </citation>
    <scope>NUCLEOTIDE SEQUENCE [LARGE SCALE GENOMIC DNA]</scope>
    <source>
        <strain evidence="23">AG-KIZ</strain>
        <tissue evidence="23">Muscle</tissue>
    </source>
</reference>
<keyword evidence="14" id="KW-0446">Lipid-binding</keyword>
<accession>A0A3N0Z1Q1</accession>
<evidence type="ECO:0000256" key="1">
    <source>
        <dbReference type="ARBA" id="ARBA00004123"/>
    </source>
</evidence>
<gene>
    <name evidence="23" type="ORF">DPX16_9192</name>
</gene>
<evidence type="ECO:0000256" key="5">
    <source>
        <dbReference type="ARBA" id="ARBA00022490"/>
    </source>
</evidence>